<dbReference type="RefSeq" id="XP_004994546.1">
    <property type="nucleotide sequence ID" value="XM_004994489.1"/>
</dbReference>
<keyword evidence="2" id="KW-1185">Reference proteome</keyword>
<dbReference type="SUPFAM" id="SSF48452">
    <property type="entry name" value="TPR-like"/>
    <property type="match status" value="1"/>
</dbReference>
<dbReference type="FunCoup" id="F2U8L5">
    <property type="interactions" value="12"/>
</dbReference>
<dbReference type="KEGG" id="sre:PTSG_04451"/>
<dbReference type="InterPro" id="IPR011990">
    <property type="entry name" value="TPR-like_helical_dom_sf"/>
</dbReference>
<proteinExistence type="predicted"/>
<dbReference type="PANTHER" id="PTHR47083">
    <property type="entry name" value="TESTIS-EXPRESSED PROTEIN 11"/>
    <property type="match status" value="1"/>
</dbReference>
<protein>
    <recommendedName>
        <fullName evidence="3">Protein ZIP4 homolog</fullName>
    </recommendedName>
</protein>
<sequence length="883" mass="97811">MEKRVSAVLDCDESGEKARLAVKATEYAKQQALGEEELYSAARRLWNHTITLPISKDTCQVRTECMHLLMIHGPSHNDGVRQSQMSICMGVGTSWSKLGDSGAALQAFDAAWAVSQQGTLHDDNKTQWLRLLELRTRAALAQKEYQKARVTLQEAAALLQAGSHQERVIAIMHRSALTCLEHKEHTLAHETLSLILNHVSHANQKCQVIRAMSWCTLQLGQPDKALALISAIEVDAISPTEYALSLGLKSRIYTTASDSAAPILNGLGSLLRRPPDATVLLDVVKDMLQALRDHPKVESQHLLEAAHMLQQNLHSSDTKTAALTLLLSAMLDQKRTTDIQSLKEMVDAQLWKQLVHQERVRLALWNAAANAIQEEDVDRALQALNVGNSANITTSMSSEDGTQWQAMRIWCLLRLNRLDEAKLALQQARSSRSSDRSQSSLRLSYLSFRLYILSKDEENARKALLELISHQEGEGANQGPESKLGLLSLAFQDCFEASSRQCARTVLKALVEEKAPHQVLLLRCHLRLIIRELKSLPTVVSTSLLDDVTSTGKQALAACRQQGSCAQQQQQQQEKHSAEDKALDIDWFARMTWNIAVHVSRVVEPRTAAPLFELSFQFDDMMSKPEARRRKARSSLLAAACYVSRTKERHTPSHADAIHAQRAIEVYRSAILDDGSATASSASAPLLSSSSGDPAATSARRERDKILAIILQFDIALTIKDNELLKVWQEARGLSNPLTCYEILAGLALSHGDKQLARSILHEGIVTDTDSFTDKTPLFRSIADILAQLGDDSATLEIARTLATNMEKKSATILPTPAAEDILCVMIKVWNRGIECFSRQDRNMARSLCSVSLRLLKCLPVQQRGPYSTHMSTNFAKIVATRT</sequence>
<organism evidence="2">
    <name type="scientific">Salpingoeca rosetta (strain ATCC 50818 / BSB-021)</name>
    <dbReference type="NCBI Taxonomy" id="946362"/>
    <lineage>
        <taxon>Eukaryota</taxon>
        <taxon>Choanoflagellata</taxon>
        <taxon>Craspedida</taxon>
        <taxon>Salpingoecidae</taxon>
        <taxon>Salpingoeca</taxon>
    </lineage>
</organism>
<dbReference type="PANTHER" id="PTHR47083:SF1">
    <property type="entry name" value="TESTIS-EXPRESSED PROTEIN 11"/>
    <property type="match status" value="1"/>
</dbReference>
<name>F2U8L5_SALR5</name>
<reference evidence="1" key="1">
    <citation type="submission" date="2009-08" db="EMBL/GenBank/DDBJ databases">
        <title>Annotation of Salpingoeca rosetta.</title>
        <authorList>
            <consortium name="The Broad Institute Genome Sequencing Platform"/>
            <person name="Russ C."/>
            <person name="Cuomo C."/>
            <person name="Burger G."/>
            <person name="Gray M.W."/>
            <person name="Holland P.W.H."/>
            <person name="King N."/>
            <person name="Lang F.B.F."/>
            <person name="Roger A.J."/>
            <person name="Ruiz-Trillo I."/>
            <person name="Young S.K."/>
            <person name="Zeng Q."/>
            <person name="Gargeya S."/>
            <person name="Alvarado L."/>
            <person name="Berlin A."/>
            <person name="Chapman S.B."/>
            <person name="Chen Z."/>
            <person name="Freedman E."/>
            <person name="Gellesch M."/>
            <person name="Goldberg J."/>
            <person name="Griggs A."/>
            <person name="Gujja S."/>
            <person name="Heilman E."/>
            <person name="Heiman D."/>
            <person name="Howarth C."/>
            <person name="Mehta T."/>
            <person name="Neiman D."/>
            <person name="Pearson M."/>
            <person name="Roberts A."/>
            <person name="Saif S."/>
            <person name="Shea T."/>
            <person name="Shenoy N."/>
            <person name="Sisk P."/>
            <person name="Stolte C."/>
            <person name="Sykes S."/>
            <person name="White J."/>
            <person name="Yandava C."/>
            <person name="Haas B."/>
            <person name="Nusbaum C."/>
            <person name="Birren B."/>
        </authorList>
    </citation>
    <scope>NUCLEOTIDE SEQUENCE [LARGE SCALE GENOMIC DNA]</scope>
    <source>
        <strain evidence="1">ATCC 50818</strain>
    </source>
</reference>
<dbReference type="Proteomes" id="UP000007799">
    <property type="component" value="Unassembled WGS sequence"/>
</dbReference>
<dbReference type="OrthoDB" id="65716at2759"/>
<dbReference type="InParanoid" id="F2U8L5"/>
<dbReference type="STRING" id="946362.F2U8L5"/>
<accession>F2U8L5</accession>
<dbReference type="GeneID" id="16075127"/>
<evidence type="ECO:0000313" key="2">
    <source>
        <dbReference type="Proteomes" id="UP000007799"/>
    </source>
</evidence>
<evidence type="ECO:0008006" key="3">
    <source>
        <dbReference type="Google" id="ProtNLM"/>
    </source>
</evidence>
<dbReference type="EMBL" id="GL832964">
    <property type="protein sequence ID" value="EGD72723.1"/>
    <property type="molecule type" value="Genomic_DNA"/>
</dbReference>
<dbReference type="AlphaFoldDB" id="F2U8L5"/>
<gene>
    <name evidence="1" type="ORF">PTSG_04451</name>
</gene>
<dbReference type="InterPro" id="IPR042861">
    <property type="entry name" value="TEX11"/>
</dbReference>
<evidence type="ECO:0000313" key="1">
    <source>
        <dbReference type="EMBL" id="EGD72723.1"/>
    </source>
</evidence>